<gene>
    <name evidence="1" type="ORF">S03H2_64252</name>
</gene>
<reference evidence="1" key="1">
    <citation type="journal article" date="2014" name="Front. Microbiol.">
        <title>High frequency of phylogenetically diverse reductive dehalogenase-homologous genes in deep subseafloor sedimentary metagenomes.</title>
        <authorList>
            <person name="Kawai M."/>
            <person name="Futagami T."/>
            <person name="Toyoda A."/>
            <person name="Takaki Y."/>
            <person name="Nishi S."/>
            <person name="Hori S."/>
            <person name="Arai W."/>
            <person name="Tsubouchi T."/>
            <person name="Morono Y."/>
            <person name="Uchiyama I."/>
            <person name="Ito T."/>
            <person name="Fujiyama A."/>
            <person name="Inagaki F."/>
            <person name="Takami H."/>
        </authorList>
    </citation>
    <scope>NUCLEOTIDE SEQUENCE</scope>
    <source>
        <strain evidence="1">Expedition CK06-06</strain>
    </source>
</reference>
<dbReference type="EMBL" id="BARU01041714">
    <property type="protein sequence ID" value="GAH77476.1"/>
    <property type="molecule type" value="Genomic_DNA"/>
</dbReference>
<proteinExistence type="predicted"/>
<name>X1I533_9ZZZZ</name>
<sequence length="218" mass="25339">QAQGFRARLNQGLKEIEKMLSPEKEDPAVIFKRWCSNNGEKRYLGELFTDILASDDVRNGKWTQGYIPVAEAKLRQSIPEELRDFILMQPTVAFFLLPRAHYAHYGVPCLDFYFDVFAVVTITVLAQAGEKVFNRYKFNFLTNLQEPKRLGFYQITVTPNQPNFWQSVPLTILYALMDGNLQPPGTTILQRTDELTIYEVKKFEDDICEFPISFERYC</sequence>
<feature type="non-terminal residue" evidence="1">
    <location>
        <position position="1"/>
    </location>
</feature>
<comment type="caution">
    <text evidence="1">The sequence shown here is derived from an EMBL/GenBank/DDBJ whole genome shotgun (WGS) entry which is preliminary data.</text>
</comment>
<dbReference type="AlphaFoldDB" id="X1I533"/>
<feature type="non-terminal residue" evidence="1">
    <location>
        <position position="218"/>
    </location>
</feature>
<protein>
    <submittedName>
        <fullName evidence="1">Uncharacterized protein</fullName>
    </submittedName>
</protein>
<accession>X1I533</accession>
<organism evidence="1">
    <name type="scientific">marine sediment metagenome</name>
    <dbReference type="NCBI Taxonomy" id="412755"/>
    <lineage>
        <taxon>unclassified sequences</taxon>
        <taxon>metagenomes</taxon>
        <taxon>ecological metagenomes</taxon>
    </lineage>
</organism>
<evidence type="ECO:0000313" key="1">
    <source>
        <dbReference type="EMBL" id="GAH77476.1"/>
    </source>
</evidence>